<dbReference type="EMBL" id="JAWIZZ010000051">
    <property type="protein sequence ID" value="KAK5778934.1"/>
    <property type="molecule type" value="Genomic_DNA"/>
</dbReference>
<evidence type="ECO:0000313" key="2">
    <source>
        <dbReference type="EMBL" id="KAK5778934.1"/>
    </source>
</evidence>
<feature type="domain" description="PA14" evidence="1">
    <location>
        <begin position="22"/>
        <end position="186"/>
    </location>
</feature>
<proteinExistence type="predicted"/>
<reference evidence="3" key="1">
    <citation type="submission" date="2023-07" db="EMBL/GenBank/DDBJ databases">
        <title>A draft genome of Kazachstania heterogenica Y-27499.</title>
        <authorList>
            <person name="Donic C."/>
            <person name="Kralova J.S."/>
            <person name="Fidel L."/>
            <person name="Ben-Dor S."/>
            <person name="Jung S."/>
        </authorList>
    </citation>
    <scope>NUCLEOTIDE SEQUENCE [LARGE SCALE GENOMIC DNA]</scope>
    <source>
        <strain evidence="3">Y27499</strain>
    </source>
</reference>
<dbReference type="Pfam" id="PF10528">
    <property type="entry name" value="GLEYA"/>
    <property type="match status" value="1"/>
</dbReference>
<evidence type="ECO:0000259" key="1">
    <source>
        <dbReference type="PROSITE" id="PS51820"/>
    </source>
</evidence>
<gene>
    <name evidence="2" type="ORF">RI543_003862</name>
</gene>
<organism evidence="2 3">
    <name type="scientific">Arxiozyma heterogenica</name>
    <dbReference type="NCBI Taxonomy" id="278026"/>
    <lineage>
        <taxon>Eukaryota</taxon>
        <taxon>Fungi</taxon>
        <taxon>Dikarya</taxon>
        <taxon>Ascomycota</taxon>
        <taxon>Saccharomycotina</taxon>
        <taxon>Saccharomycetes</taxon>
        <taxon>Saccharomycetales</taxon>
        <taxon>Saccharomycetaceae</taxon>
        <taxon>Arxiozyma</taxon>
    </lineage>
</organism>
<comment type="caution">
    <text evidence="2">The sequence shown here is derived from an EMBL/GenBank/DDBJ whole genome shotgun (WGS) entry which is preliminary data.</text>
</comment>
<dbReference type="Proteomes" id="UP001306508">
    <property type="component" value="Unassembled WGS sequence"/>
</dbReference>
<dbReference type="InterPro" id="IPR037524">
    <property type="entry name" value="PA14/GLEYA"/>
</dbReference>
<name>A0AAN7ZS10_9SACH</name>
<evidence type="ECO:0000313" key="3">
    <source>
        <dbReference type="Proteomes" id="UP001306508"/>
    </source>
</evidence>
<sequence>MAHKTASGNTAFVPVACAVPGNGISGATVRFYDYLLGGDPTYKNTVTDITNIKWDAGPRLNNPPYGFTDIPITTFLMEITDYYRAPMTGIYTVTTNSAGFISVFMGTGLAFDCGSQDEDFGIGNFQVTNSGSVVSNMGQTSREIYPKEGYFYPFRVAYINYYVRGILDILINLPNGTVDSTIDQNVYSISDNNPNDFSSISFSFTGLTIYTTTTTTRRTTLSRLTATTTTRTKTYTSRYNRYNQKVIVEYYEADLAPKPSTITSYTRGSVHSTTTISTYTSYATDSRSRRSPVNVMVIETPIPSTTISTITSYIINSNGHRSPVDVIVVETPPPKTVTLYTKATVSSRVAVSTSTSYTTDSNDNSTPIDVVIVEIPRIVSISIRHLYWDSSVSAVAMVSSESIISDGLGRSIGSSKNMITSKKNTLSTVKIELSSRETGADSSSPTLSLLYSKKCHISIPETLIPNTLITGRLYDEFNLCLIFNAYGNDDKRHIDLI</sequence>
<accession>A0AAN7ZS10</accession>
<dbReference type="Gene3D" id="2.60.120.1560">
    <property type="match status" value="1"/>
</dbReference>
<keyword evidence="3" id="KW-1185">Reference proteome</keyword>
<protein>
    <recommendedName>
        <fullName evidence="1">PA14 domain-containing protein</fullName>
    </recommendedName>
</protein>
<dbReference type="PROSITE" id="PS51820">
    <property type="entry name" value="PA14"/>
    <property type="match status" value="1"/>
</dbReference>
<dbReference type="AlphaFoldDB" id="A0AAN7ZS10"/>
<dbReference type="InterPro" id="IPR018871">
    <property type="entry name" value="GLEYA_adhesin_domain"/>
</dbReference>